<gene>
    <name evidence="2" type="ORF">M23134_00157</name>
</gene>
<dbReference type="AlphaFoldDB" id="A1ZL37"/>
<reference evidence="2 3" key="1">
    <citation type="submission" date="2007-01" db="EMBL/GenBank/DDBJ databases">
        <authorList>
            <person name="Haygood M."/>
            <person name="Podell S."/>
            <person name="Anderson C."/>
            <person name="Hopkinson B."/>
            <person name="Roe K."/>
            <person name="Barbeau K."/>
            <person name="Gaasterland T."/>
            <person name="Ferriera S."/>
            <person name="Johnson J."/>
            <person name="Kravitz S."/>
            <person name="Beeson K."/>
            <person name="Sutton G."/>
            <person name="Rogers Y.-H."/>
            <person name="Friedman R."/>
            <person name="Frazier M."/>
            <person name="Venter J.C."/>
        </authorList>
    </citation>
    <scope>NUCLEOTIDE SEQUENCE [LARGE SCALE GENOMIC DNA]</scope>
    <source>
        <strain evidence="2 3">ATCC 23134</strain>
    </source>
</reference>
<comment type="caution">
    <text evidence="2">The sequence shown here is derived from an EMBL/GenBank/DDBJ whole genome shotgun (WGS) entry which is preliminary data.</text>
</comment>
<dbReference type="SMART" id="SM00331">
    <property type="entry name" value="PP2C_SIG"/>
    <property type="match status" value="1"/>
</dbReference>
<dbReference type="InterPro" id="IPR001932">
    <property type="entry name" value="PPM-type_phosphatase-like_dom"/>
</dbReference>
<proteinExistence type="predicted"/>
<dbReference type="Pfam" id="PF13672">
    <property type="entry name" value="PP2C_2"/>
    <property type="match status" value="1"/>
</dbReference>
<dbReference type="SUPFAM" id="SSF81606">
    <property type="entry name" value="PP2C-like"/>
    <property type="match status" value="1"/>
</dbReference>
<sequence length="337" mass="37500">MNIPPFQTFTTSLAKANKAKNGDACRCQVWEETTQTLAVMVLADGVGSKPCDYKASATAVDAFLTHFGDNPDQTNIKARMQAAAYHANQRVHQTSAACQGMMATFVAVVWQVETSLLYFTSVGDSRLYLQHKGTLTQLTQDDSIEKTETVGGQTYSRSYITEALGAGVVHFDIQTQPFLPGDACWLMSDGFYPVVPAPALIQLWRYTNFAHGAEQVFKQYMPQYQDDASVVALRRNDAPKSFATAFDQWKIERVTQTLPANMQISVLTCTIFEATHYSLLKATTKEALRWLQVLDELTIVPDLVTVESLLQAFGKAKLNDQEVYKKIRKLLAKASQK</sequence>
<dbReference type="eggNOG" id="COG0631">
    <property type="taxonomic scope" value="Bacteria"/>
</dbReference>
<name>A1ZL37_MICM2</name>
<keyword evidence="3" id="KW-1185">Reference proteome</keyword>
<dbReference type="Gene3D" id="3.60.40.10">
    <property type="entry name" value="PPM-type phosphatase domain"/>
    <property type="match status" value="1"/>
</dbReference>
<evidence type="ECO:0000259" key="1">
    <source>
        <dbReference type="SMART" id="SM00331"/>
    </source>
</evidence>
<feature type="domain" description="PPM-type phosphatase" evidence="1">
    <location>
        <begin position="20"/>
        <end position="235"/>
    </location>
</feature>
<dbReference type="Proteomes" id="UP000004095">
    <property type="component" value="Unassembled WGS sequence"/>
</dbReference>
<dbReference type="RefSeq" id="WP_002697214.1">
    <property type="nucleotide sequence ID" value="NZ_AAWS01000013.1"/>
</dbReference>
<accession>A1ZL37</accession>
<dbReference type="EMBL" id="AAWS01000013">
    <property type="protein sequence ID" value="EAY29003.1"/>
    <property type="molecule type" value="Genomic_DNA"/>
</dbReference>
<dbReference type="OrthoDB" id="9801841at2"/>
<protein>
    <recommendedName>
        <fullName evidence="1">PPM-type phosphatase domain-containing protein</fullName>
    </recommendedName>
</protein>
<organism evidence="2 3">
    <name type="scientific">Microscilla marina ATCC 23134</name>
    <dbReference type="NCBI Taxonomy" id="313606"/>
    <lineage>
        <taxon>Bacteria</taxon>
        <taxon>Pseudomonadati</taxon>
        <taxon>Bacteroidota</taxon>
        <taxon>Cytophagia</taxon>
        <taxon>Cytophagales</taxon>
        <taxon>Microscillaceae</taxon>
        <taxon>Microscilla</taxon>
    </lineage>
</organism>
<dbReference type="InterPro" id="IPR036457">
    <property type="entry name" value="PPM-type-like_dom_sf"/>
</dbReference>
<evidence type="ECO:0000313" key="3">
    <source>
        <dbReference type="Proteomes" id="UP000004095"/>
    </source>
</evidence>
<evidence type="ECO:0000313" key="2">
    <source>
        <dbReference type="EMBL" id="EAY29003.1"/>
    </source>
</evidence>